<dbReference type="NCBIfam" id="TIGR01903">
    <property type="entry name" value="cas5_csm4"/>
    <property type="match status" value="1"/>
</dbReference>
<keyword evidence="7" id="KW-1185">Reference proteome</keyword>
<evidence type="ECO:0000256" key="3">
    <source>
        <dbReference type="ARBA" id="ARBA00022884"/>
    </source>
</evidence>
<evidence type="ECO:0000256" key="1">
    <source>
        <dbReference type="ARBA" id="ARBA00005772"/>
    </source>
</evidence>
<dbReference type="PATRIC" id="fig|946483.4.peg.809"/>
<comment type="similarity">
    <text evidence="1">Belongs to the CRISPR-associated Csm4 family.</text>
</comment>
<dbReference type="KEGG" id="cbx:Cenrod_0808"/>
<dbReference type="STRING" id="946483.Cenrod_0808"/>
<keyword evidence="4" id="KW-0051">Antiviral defense</keyword>
<keyword evidence="3" id="KW-0694">RNA-binding</keyword>
<dbReference type="EMBL" id="CP004885">
    <property type="protein sequence ID" value="AGX86914.1"/>
    <property type="molecule type" value="Genomic_DNA"/>
</dbReference>
<gene>
    <name evidence="6" type="ORF">Cenrod_0808</name>
</gene>
<evidence type="ECO:0000256" key="4">
    <source>
        <dbReference type="ARBA" id="ARBA00023118"/>
    </source>
</evidence>
<feature type="region of interest" description="Disordered" evidence="5">
    <location>
        <begin position="114"/>
        <end position="133"/>
    </location>
</feature>
<dbReference type="OrthoDB" id="9790529at2"/>
<dbReference type="AlphaFoldDB" id="U5N9R8"/>
<sequence>MQTYRYTLRLSSAVGTPLAAGTLFGQLCWVLRHRMGHAALDALLQGYTDGKPFAVLSDAFPSGHVPLPHVPSHWWEQPRDGDRKQWKKRRWLPVDALRAPTPTWQQRARSDKDVFPFRDSPQPHNTINRGTGTTGKGAFAPYVMPQTWFDQNVQCDLYIVLDTGRLSLQACTDALEHLGQAGFGRDASIGLGKFALTAKPQPVQWPTPDKSNAYLTLAPCAPQGLGFCPRRSSYQVWTHFGRHGDIAVLRGQPFKRPVLLAKAGAVLWPEAVDPTLPCIGQGIGGLQQPLSAVMPETVHQGYAPVIPISCPKEKA</sequence>
<dbReference type="RefSeq" id="WP_022771734.1">
    <property type="nucleotide sequence ID" value="NC_022576.1"/>
</dbReference>
<organism evidence="6 7">
    <name type="scientific">Candidatus Symbiobacter mobilis CR</name>
    <dbReference type="NCBI Taxonomy" id="946483"/>
    <lineage>
        <taxon>Bacteria</taxon>
        <taxon>Pseudomonadati</taxon>
        <taxon>Pseudomonadota</taxon>
        <taxon>Betaproteobacteria</taxon>
        <taxon>Burkholderiales</taxon>
        <taxon>Comamonadaceae</taxon>
    </lineage>
</organism>
<dbReference type="InterPro" id="IPR005510">
    <property type="entry name" value="Csm4"/>
</dbReference>
<dbReference type="GO" id="GO:0051607">
    <property type="term" value="P:defense response to virus"/>
    <property type="evidence" value="ECO:0007669"/>
    <property type="project" value="UniProtKB-KW"/>
</dbReference>
<evidence type="ECO:0000256" key="5">
    <source>
        <dbReference type="SAM" id="MobiDB-lite"/>
    </source>
</evidence>
<name>U5N9R8_9BURK</name>
<reference evidence="6 7" key="1">
    <citation type="journal article" date="2013" name="Genome Biol.">
        <title>Genomic analysis reveals key aspects of prokaryotic symbiosis in the phototrophic consortium "Chlorochromatium aggregatum".</title>
        <authorList>
            <person name="Liu Z."/>
            <person name="Muller J."/>
            <person name="Li T."/>
            <person name="Alvey R.M."/>
            <person name="Vogl K."/>
            <person name="Frigaard N.U."/>
            <person name="Rockwell N.C."/>
            <person name="Boyd E.S."/>
            <person name="Tomsho L.P."/>
            <person name="Schuster S.C."/>
            <person name="Henke P."/>
            <person name="Rohde M."/>
            <person name="Overmann J."/>
            <person name="Bryant D.A."/>
        </authorList>
    </citation>
    <scope>NUCLEOTIDE SEQUENCE [LARGE SCALE GENOMIC DNA]</scope>
    <source>
        <strain evidence="6">CR</strain>
    </source>
</reference>
<evidence type="ECO:0000256" key="2">
    <source>
        <dbReference type="ARBA" id="ARBA00016109"/>
    </source>
</evidence>
<evidence type="ECO:0000313" key="7">
    <source>
        <dbReference type="Proteomes" id="UP000017184"/>
    </source>
</evidence>
<dbReference type="HOGENOM" id="CLU_076034_0_0_4"/>
<proteinExistence type="inferred from homology"/>
<dbReference type="eggNOG" id="COG1567">
    <property type="taxonomic scope" value="Bacteria"/>
</dbReference>
<dbReference type="Proteomes" id="UP000017184">
    <property type="component" value="Chromosome"/>
</dbReference>
<dbReference type="GO" id="GO:0003723">
    <property type="term" value="F:RNA binding"/>
    <property type="evidence" value="ECO:0007669"/>
    <property type="project" value="UniProtKB-KW"/>
</dbReference>
<feature type="compositionally biased region" description="Polar residues" evidence="5">
    <location>
        <begin position="122"/>
        <end position="131"/>
    </location>
</feature>
<protein>
    <recommendedName>
        <fullName evidence="2">CRISPR system Cms protein Csm4</fullName>
    </recommendedName>
</protein>
<accession>U5N9R8</accession>
<evidence type="ECO:0000313" key="6">
    <source>
        <dbReference type="EMBL" id="AGX86914.1"/>
    </source>
</evidence>